<keyword evidence="3" id="KW-1185">Reference proteome</keyword>
<dbReference type="Pfam" id="PF10543">
    <property type="entry name" value="ORF6N"/>
    <property type="match status" value="1"/>
</dbReference>
<organism evidence="2 3">
    <name type="scientific">Niabella ginsengisoli</name>
    <dbReference type="NCBI Taxonomy" id="522298"/>
    <lineage>
        <taxon>Bacteria</taxon>
        <taxon>Pseudomonadati</taxon>
        <taxon>Bacteroidota</taxon>
        <taxon>Chitinophagia</taxon>
        <taxon>Chitinophagales</taxon>
        <taxon>Chitinophagaceae</taxon>
        <taxon>Niabella</taxon>
    </lineage>
</organism>
<accession>A0ABS9SNF2</accession>
<dbReference type="RefSeq" id="WP_240831909.1">
    <property type="nucleotide sequence ID" value="NZ_JAKWBL010000004.1"/>
</dbReference>
<sequence length="180" mass="20913">MNVTVIQNKIYELRGFRVMLDFDLAALYETETKYLKRAVKANIGRFPEDFMFELTKAEYDSLRTQIATINKSGRGQHVKYMPFAFTEHGVAMLAAVLKSDKAIDMNISIVRAFIALKQMVIDQKGVMQKLEEVRSELHQRIDIHDAQLGQIYEAIENMLDEQADKRQKEEGWKNRTPNRI</sequence>
<comment type="caution">
    <text evidence="2">The sequence shown here is derived from an EMBL/GenBank/DDBJ whole genome shotgun (WGS) entry which is preliminary data.</text>
</comment>
<evidence type="ECO:0000313" key="3">
    <source>
        <dbReference type="Proteomes" id="UP001202248"/>
    </source>
</evidence>
<name>A0ABS9SNF2_9BACT</name>
<protein>
    <submittedName>
        <fullName evidence="2">ORF6N domain-containing protein</fullName>
    </submittedName>
</protein>
<dbReference type="Proteomes" id="UP001202248">
    <property type="component" value="Unassembled WGS sequence"/>
</dbReference>
<dbReference type="EMBL" id="JAKWBL010000004">
    <property type="protein sequence ID" value="MCH5599885.1"/>
    <property type="molecule type" value="Genomic_DNA"/>
</dbReference>
<evidence type="ECO:0000313" key="2">
    <source>
        <dbReference type="EMBL" id="MCH5599885.1"/>
    </source>
</evidence>
<dbReference type="InterPro" id="IPR018873">
    <property type="entry name" value="KilA-N_DNA-bd_domain"/>
</dbReference>
<evidence type="ECO:0000259" key="1">
    <source>
        <dbReference type="Pfam" id="PF10543"/>
    </source>
</evidence>
<gene>
    <name evidence="2" type="ORF">MKP09_19180</name>
</gene>
<proteinExistence type="predicted"/>
<feature type="domain" description="KilA-N DNA-binding" evidence="1">
    <location>
        <begin position="8"/>
        <end position="96"/>
    </location>
</feature>
<reference evidence="2 3" key="1">
    <citation type="submission" date="2022-02" db="EMBL/GenBank/DDBJ databases">
        <authorList>
            <person name="Min J."/>
        </authorList>
    </citation>
    <scope>NUCLEOTIDE SEQUENCE [LARGE SCALE GENOMIC DNA]</scope>
    <source>
        <strain evidence="2 3">GR10-1</strain>
    </source>
</reference>